<evidence type="ECO:0000259" key="2">
    <source>
        <dbReference type="Pfam" id="PF10099"/>
    </source>
</evidence>
<evidence type="ECO:0000313" key="4">
    <source>
        <dbReference type="Proteomes" id="UP001501725"/>
    </source>
</evidence>
<dbReference type="PANTHER" id="PTHR37461">
    <property type="entry name" value="ANTI-SIGMA-K FACTOR RSKA"/>
    <property type="match status" value="1"/>
</dbReference>
<dbReference type="InterPro" id="IPR051474">
    <property type="entry name" value="Anti-sigma-K/W_factor"/>
</dbReference>
<proteinExistence type="predicted"/>
<dbReference type="RefSeq" id="WP_345253182.1">
    <property type="nucleotide sequence ID" value="NZ_BAABGY010000002.1"/>
</dbReference>
<feature type="domain" description="Anti-sigma K factor RskA C-terminal" evidence="2">
    <location>
        <begin position="100"/>
        <end position="254"/>
    </location>
</feature>
<reference evidence="4" key="1">
    <citation type="journal article" date="2019" name="Int. J. Syst. Evol. Microbiol.">
        <title>The Global Catalogue of Microorganisms (GCM) 10K type strain sequencing project: providing services to taxonomists for standard genome sequencing and annotation.</title>
        <authorList>
            <consortium name="The Broad Institute Genomics Platform"/>
            <consortium name="The Broad Institute Genome Sequencing Center for Infectious Disease"/>
            <person name="Wu L."/>
            <person name="Ma J."/>
        </authorList>
    </citation>
    <scope>NUCLEOTIDE SEQUENCE [LARGE SCALE GENOMIC DNA]</scope>
    <source>
        <strain evidence="4">JCM 17919</strain>
    </source>
</reference>
<dbReference type="PANTHER" id="PTHR37461:SF1">
    <property type="entry name" value="ANTI-SIGMA-K FACTOR RSKA"/>
    <property type="match status" value="1"/>
</dbReference>
<dbReference type="Proteomes" id="UP001501725">
    <property type="component" value="Unassembled WGS sequence"/>
</dbReference>
<comment type="caution">
    <text evidence="3">The sequence shown here is derived from an EMBL/GenBank/DDBJ whole genome shotgun (WGS) entry which is preliminary data.</text>
</comment>
<dbReference type="EMBL" id="BAABGY010000002">
    <property type="protein sequence ID" value="GAA4320431.1"/>
    <property type="molecule type" value="Genomic_DNA"/>
</dbReference>
<keyword evidence="1" id="KW-0175">Coiled coil</keyword>
<evidence type="ECO:0000256" key="1">
    <source>
        <dbReference type="SAM" id="Coils"/>
    </source>
</evidence>
<gene>
    <name evidence="3" type="ORF">GCM10023184_05600</name>
</gene>
<dbReference type="Pfam" id="PF10099">
    <property type="entry name" value="RskA_C"/>
    <property type="match status" value="1"/>
</dbReference>
<keyword evidence="4" id="KW-1185">Reference proteome</keyword>
<evidence type="ECO:0000313" key="3">
    <source>
        <dbReference type="EMBL" id="GAA4320431.1"/>
    </source>
</evidence>
<organism evidence="3 4">
    <name type="scientific">Flaviaesturariibacter amylovorans</name>
    <dbReference type="NCBI Taxonomy" id="1084520"/>
    <lineage>
        <taxon>Bacteria</taxon>
        <taxon>Pseudomonadati</taxon>
        <taxon>Bacteroidota</taxon>
        <taxon>Chitinophagia</taxon>
        <taxon>Chitinophagales</taxon>
        <taxon>Chitinophagaceae</taxon>
        <taxon>Flaviaestuariibacter</taxon>
    </lineage>
</organism>
<name>A0ABP8GA20_9BACT</name>
<feature type="coiled-coil region" evidence="1">
    <location>
        <begin position="115"/>
        <end position="152"/>
    </location>
</feature>
<sequence length="264" mass="29419">MNVKEYISSGIIESYVLGLASDEERREFESYSAQYPEIAEARDRFEQQLEEQLLADAPAPPVALKARVKAALQAERIVPVDGDGFAHEAPVRRMNPWKWAAAASVLVAAGSLFWAAQLRQQNQDLQASVRNGQETQQQLTEARARLADLQDQANTLRNPAVKMASLNGTPKAPKSQVMVFWDSTSRDVYMMVKNLPRPASTEQYQLWALLNGKPVDLGVFDFRQEQLLIKMKGVQAAQAFAITLEPHGGSVNPTLEKMYVYGDL</sequence>
<accession>A0ABP8GA20</accession>
<protein>
    <recommendedName>
        <fullName evidence="2">Anti-sigma K factor RskA C-terminal domain-containing protein</fullName>
    </recommendedName>
</protein>
<dbReference type="InterPro" id="IPR018764">
    <property type="entry name" value="RskA_C"/>
</dbReference>